<keyword evidence="1" id="KW-0732">Signal</keyword>
<reference evidence="2 3" key="1">
    <citation type="journal article" date="2023" name="Front. Microbiol.">
        <title>Genomic analyses of Burkholderia respiratory isolates indicates two evolutionarily distinct B. anthina clades.</title>
        <authorList>
            <person name="Pham A."/>
            <person name="Volmer J.G."/>
            <person name="Chambers D.C."/>
            <person name="Smith D.J."/>
            <person name="Reid D.W."/>
            <person name="Burr L."/>
            <person name="Wells T.J."/>
        </authorList>
    </citation>
    <scope>NUCLEOTIDE SEQUENCE [LARGE SCALE GENOMIC DNA]</scope>
    <source>
        <strain evidence="2 3">BCCIQ07A</strain>
    </source>
</reference>
<comment type="caution">
    <text evidence="2">The sequence shown here is derived from an EMBL/GenBank/DDBJ whole genome shotgun (WGS) entry which is preliminary data.</text>
</comment>
<dbReference type="Proteomes" id="UP001304467">
    <property type="component" value="Unassembled WGS sequence"/>
</dbReference>
<evidence type="ECO:0000313" key="3">
    <source>
        <dbReference type="Proteomes" id="UP001304467"/>
    </source>
</evidence>
<organism evidence="2 3">
    <name type="scientific">Burkholderia anthinoferrum</name>
    <dbReference type="NCBI Taxonomy" id="3090833"/>
    <lineage>
        <taxon>Bacteria</taxon>
        <taxon>Pseudomonadati</taxon>
        <taxon>Pseudomonadota</taxon>
        <taxon>Betaproteobacteria</taxon>
        <taxon>Burkholderiales</taxon>
        <taxon>Burkholderiaceae</taxon>
        <taxon>Burkholderia</taxon>
    </lineage>
</organism>
<dbReference type="EMBL" id="JAWRLE010000010">
    <property type="protein sequence ID" value="MEB2579015.1"/>
    <property type="molecule type" value="Genomic_DNA"/>
</dbReference>
<protein>
    <submittedName>
        <fullName evidence="2">Uncharacterized protein</fullName>
    </submittedName>
</protein>
<feature type="chain" id="PRO_5047534671" evidence="1">
    <location>
        <begin position="21"/>
        <end position="143"/>
    </location>
</feature>
<keyword evidence="3" id="KW-1185">Reference proteome</keyword>
<feature type="signal peptide" evidence="1">
    <location>
        <begin position="1"/>
        <end position="20"/>
    </location>
</feature>
<proteinExistence type="predicted"/>
<evidence type="ECO:0000313" key="2">
    <source>
        <dbReference type="EMBL" id="MEB2579015.1"/>
    </source>
</evidence>
<sequence>MNWRVLMVLAASTSPGGVWSATVAADNAFTGNFQGTGRACSGALYVRAKTIEWNSSYSICKSSPYEILEKKFDGDQERIVFRLKNRSSRCRYSVVEVERASGYNWNVSGYQSLEGFRKRDLPEWSNSPLPERQILSCSMTGPD</sequence>
<accession>A0ABU5WJX1</accession>
<dbReference type="RefSeq" id="WP_226094209.1">
    <property type="nucleotide sequence ID" value="NZ_JAWRKY010000015.1"/>
</dbReference>
<name>A0ABU5WJX1_9BURK</name>
<evidence type="ECO:0000256" key="1">
    <source>
        <dbReference type="SAM" id="SignalP"/>
    </source>
</evidence>
<gene>
    <name evidence="2" type="ORF">SB593_08580</name>
</gene>